<keyword evidence="3" id="KW-1185">Reference proteome</keyword>
<sequence length="69" mass="8265">MRLLIALIFPPLVFFTINRPFQGLMCAILWLTIIGWPIAAIWAVYSLSQYRNEELARDLHYSRSDRYRY</sequence>
<proteinExistence type="predicted"/>
<reference evidence="2" key="1">
    <citation type="submission" date="2023-04" db="EMBL/GenBank/DDBJ databases">
        <title>Complete genome sequence of Temperatibacter marinus.</title>
        <authorList>
            <person name="Rong J.-C."/>
            <person name="Yi M.-L."/>
            <person name="Zhao Q."/>
        </authorList>
    </citation>
    <scope>NUCLEOTIDE SEQUENCE</scope>
    <source>
        <strain evidence="2">NBRC 110045</strain>
    </source>
</reference>
<feature type="transmembrane region" description="Helical" evidence="1">
    <location>
        <begin position="28"/>
        <end position="47"/>
    </location>
</feature>
<accession>A0AA52H9N4</accession>
<gene>
    <name evidence="2" type="ORF">QGN29_01805</name>
</gene>
<evidence type="ECO:0000313" key="2">
    <source>
        <dbReference type="EMBL" id="WND03099.1"/>
    </source>
</evidence>
<keyword evidence="1" id="KW-1133">Transmembrane helix</keyword>
<name>A0AA52H9N4_9PROT</name>
<dbReference type="KEGG" id="tmk:QGN29_01805"/>
<dbReference type="RefSeq" id="WP_310798948.1">
    <property type="nucleotide sequence ID" value="NZ_CP123872.1"/>
</dbReference>
<protein>
    <submittedName>
        <fullName evidence="2">YqaE/Pmp3 family membrane protein</fullName>
    </submittedName>
</protein>
<keyword evidence="1" id="KW-0812">Transmembrane</keyword>
<dbReference type="Proteomes" id="UP001268683">
    <property type="component" value="Chromosome"/>
</dbReference>
<keyword evidence="1" id="KW-0472">Membrane</keyword>
<evidence type="ECO:0000313" key="3">
    <source>
        <dbReference type="Proteomes" id="UP001268683"/>
    </source>
</evidence>
<evidence type="ECO:0000256" key="1">
    <source>
        <dbReference type="SAM" id="Phobius"/>
    </source>
</evidence>
<dbReference type="AlphaFoldDB" id="A0AA52H9N4"/>
<dbReference type="EMBL" id="CP123872">
    <property type="protein sequence ID" value="WND03099.1"/>
    <property type="molecule type" value="Genomic_DNA"/>
</dbReference>
<organism evidence="2 3">
    <name type="scientific">Temperatibacter marinus</name>
    <dbReference type="NCBI Taxonomy" id="1456591"/>
    <lineage>
        <taxon>Bacteria</taxon>
        <taxon>Pseudomonadati</taxon>
        <taxon>Pseudomonadota</taxon>
        <taxon>Alphaproteobacteria</taxon>
        <taxon>Kordiimonadales</taxon>
        <taxon>Temperatibacteraceae</taxon>
        <taxon>Temperatibacter</taxon>
    </lineage>
</organism>